<name>A0AAF0DBU1_9EURO</name>
<evidence type="ECO:0000313" key="2">
    <source>
        <dbReference type="EMBL" id="WEW55380.1"/>
    </source>
</evidence>
<dbReference type="Gene3D" id="3.40.50.720">
    <property type="entry name" value="NAD(P)-binding Rossmann-like Domain"/>
    <property type="match status" value="1"/>
</dbReference>
<dbReference type="Pfam" id="PF23114">
    <property type="entry name" value="NAD-bd_HRPKS_sdrA"/>
    <property type="match status" value="1"/>
</dbReference>
<dbReference type="GO" id="GO:0006633">
    <property type="term" value="P:fatty acid biosynthetic process"/>
    <property type="evidence" value="ECO:0007669"/>
    <property type="project" value="TreeGrafter"/>
</dbReference>
<gene>
    <name evidence="2" type="ORF">PRK78_000810</name>
</gene>
<reference evidence="2" key="1">
    <citation type="submission" date="2023-03" db="EMBL/GenBank/DDBJ databases">
        <title>Emydomyces testavorans Genome Sequence.</title>
        <authorList>
            <person name="Hoyer L."/>
        </authorList>
    </citation>
    <scope>NUCLEOTIDE SEQUENCE</scope>
    <source>
        <strain evidence="2">16-2883</strain>
    </source>
</reference>
<sequence length="387" mass="42955">MILDDLAIKFVTLNISSGLETLDETALSQDHLSSFDLLILLKTSGEESATLGFIRNFLKPGGFLLMTAIPPEATDTTCKEIHDTLLSAGFSGIESLEKDSKVNTRFVVLSQAVDDQVSFLRAPLNSTLPFTPRGTLYVIGGLSQETKQFIEVIQGRLKCVWEGEVIVTKSLTDLKSRDFDQAEAVLCLTELDQSVLEGLSPDMFQAVHSLLNKSQIVLWVTHGAENQNPHQSGTIGLVRAVQAENPEKVLQLLDLDTIDGTQCLVAESFLRLIGGVWMRDDNSSRLWTVEPELSVRRRRILIPRVLLDRKRNDRLNCLRRRLETSDPSEKQSATLVLPIDPSSFLSPNKTYVLMGLSGHIGQSITRWIIKSGGRHAVMASRYVQTTV</sequence>
<feature type="domain" description="HRPKS sdrA-like NAD(P)-binding" evidence="1">
    <location>
        <begin position="148"/>
        <end position="305"/>
    </location>
</feature>
<dbReference type="InterPro" id="IPR056501">
    <property type="entry name" value="NAD-bd_HRPKS_sdrA"/>
</dbReference>
<protein>
    <recommendedName>
        <fullName evidence="1">HRPKS sdrA-like NAD(P)-binding domain-containing protein</fullName>
    </recommendedName>
</protein>
<dbReference type="InterPro" id="IPR050091">
    <property type="entry name" value="PKS_NRPS_Biosynth_Enz"/>
</dbReference>
<dbReference type="Proteomes" id="UP001219355">
    <property type="component" value="Chromosome 1"/>
</dbReference>
<dbReference type="GO" id="GO:0044550">
    <property type="term" value="P:secondary metabolite biosynthetic process"/>
    <property type="evidence" value="ECO:0007669"/>
    <property type="project" value="TreeGrafter"/>
</dbReference>
<keyword evidence="3" id="KW-1185">Reference proteome</keyword>
<dbReference type="GO" id="GO:0004312">
    <property type="term" value="F:fatty acid synthase activity"/>
    <property type="evidence" value="ECO:0007669"/>
    <property type="project" value="TreeGrafter"/>
</dbReference>
<dbReference type="PANTHER" id="PTHR43775:SF52">
    <property type="entry name" value="STEREOSELECTIVE KETO-REDUCTASE AF490"/>
    <property type="match status" value="1"/>
</dbReference>
<dbReference type="SUPFAM" id="SSF51735">
    <property type="entry name" value="NAD(P)-binding Rossmann-fold domains"/>
    <property type="match status" value="1"/>
</dbReference>
<proteinExistence type="predicted"/>
<dbReference type="AlphaFoldDB" id="A0AAF0DBU1"/>
<dbReference type="PANTHER" id="PTHR43775">
    <property type="entry name" value="FATTY ACID SYNTHASE"/>
    <property type="match status" value="1"/>
</dbReference>
<accession>A0AAF0DBU1</accession>
<evidence type="ECO:0000313" key="3">
    <source>
        <dbReference type="Proteomes" id="UP001219355"/>
    </source>
</evidence>
<dbReference type="InterPro" id="IPR036291">
    <property type="entry name" value="NAD(P)-bd_dom_sf"/>
</dbReference>
<organism evidence="2 3">
    <name type="scientific">Emydomyces testavorans</name>
    <dbReference type="NCBI Taxonomy" id="2070801"/>
    <lineage>
        <taxon>Eukaryota</taxon>
        <taxon>Fungi</taxon>
        <taxon>Dikarya</taxon>
        <taxon>Ascomycota</taxon>
        <taxon>Pezizomycotina</taxon>
        <taxon>Eurotiomycetes</taxon>
        <taxon>Eurotiomycetidae</taxon>
        <taxon>Onygenales</taxon>
        <taxon>Nannizziopsiaceae</taxon>
        <taxon>Emydomyces</taxon>
    </lineage>
</organism>
<evidence type="ECO:0000259" key="1">
    <source>
        <dbReference type="Pfam" id="PF23114"/>
    </source>
</evidence>
<dbReference type="EMBL" id="CP120627">
    <property type="protein sequence ID" value="WEW55380.1"/>
    <property type="molecule type" value="Genomic_DNA"/>
</dbReference>